<dbReference type="OrthoDB" id="9775950at2"/>
<feature type="transmembrane region" description="Helical" evidence="6">
    <location>
        <begin position="386"/>
        <end position="403"/>
    </location>
</feature>
<accession>A0A220U117</accession>
<name>A0A220U117_9BACI</name>
<organism evidence="7 8">
    <name type="scientific">Virgibacillus phasianinus</name>
    <dbReference type="NCBI Taxonomy" id="2017483"/>
    <lineage>
        <taxon>Bacteria</taxon>
        <taxon>Bacillati</taxon>
        <taxon>Bacillota</taxon>
        <taxon>Bacilli</taxon>
        <taxon>Bacillales</taxon>
        <taxon>Bacillaceae</taxon>
        <taxon>Virgibacillus</taxon>
    </lineage>
</organism>
<feature type="transmembrane region" description="Helical" evidence="6">
    <location>
        <begin position="188"/>
        <end position="209"/>
    </location>
</feature>
<feature type="transmembrane region" description="Helical" evidence="6">
    <location>
        <begin position="448"/>
        <end position="467"/>
    </location>
</feature>
<evidence type="ECO:0000256" key="3">
    <source>
        <dbReference type="ARBA" id="ARBA00022692"/>
    </source>
</evidence>
<dbReference type="Pfam" id="PF01943">
    <property type="entry name" value="Polysacc_synt"/>
    <property type="match status" value="1"/>
</dbReference>
<evidence type="ECO:0000256" key="6">
    <source>
        <dbReference type="SAM" id="Phobius"/>
    </source>
</evidence>
<feature type="transmembrane region" description="Helical" evidence="6">
    <location>
        <begin position="88"/>
        <end position="110"/>
    </location>
</feature>
<dbReference type="InterPro" id="IPR024923">
    <property type="entry name" value="PG_synth_SpoVB"/>
</dbReference>
<feature type="transmembrane region" description="Helical" evidence="6">
    <location>
        <begin position="163"/>
        <end position="182"/>
    </location>
</feature>
<feature type="transmembrane region" description="Helical" evidence="6">
    <location>
        <begin position="358"/>
        <end position="379"/>
    </location>
</feature>
<dbReference type="PANTHER" id="PTHR30250">
    <property type="entry name" value="PST FAMILY PREDICTED COLANIC ACID TRANSPORTER"/>
    <property type="match status" value="1"/>
</dbReference>
<evidence type="ECO:0000313" key="8">
    <source>
        <dbReference type="Proteomes" id="UP000198312"/>
    </source>
</evidence>
<feature type="transmembrane region" description="Helical" evidence="6">
    <location>
        <begin position="122"/>
        <end position="142"/>
    </location>
</feature>
<keyword evidence="2" id="KW-1003">Cell membrane</keyword>
<protein>
    <submittedName>
        <fullName evidence="7">Low temperature requirement protein B</fullName>
    </submittedName>
</protein>
<dbReference type="CDD" id="cd13124">
    <property type="entry name" value="MATE_SpoVB_like"/>
    <property type="match status" value="1"/>
</dbReference>
<feature type="transmembrane region" description="Helical" evidence="6">
    <location>
        <begin position="319"/>
        <end position="338"/>
    </location>
</feature>
<feature type="transmembrane region" description="Helical" evidence="6">
    <location>
        <begin position="12"/>
        <end position="29"/>
    </location>
</feature>
<gene>
    <name evidence="7" type="ORF">CFK37_05815</name>
</gene>
<dbReference type="EMBL" id="CP022315">
    <property type="protein sequence ID" value="ASK61705.1"/>
    <property type="molecule type" value="Genomic_DNA"/>
</dbReference>
<proteinExistence type="predicted"/>
<dbReference type="Proteomes" id="UP000198312">
    <property type="component" value="Chromosome"/>
</dbReference>
<evidence type="ECO:0000256" key="5">
    <source>
        <dbReference type="ARBA" id="ARBA00023136"/>
    </source>
</evidence>
<feature type="transmembrane region" description="Helical" evidence="6">
    <location>
        <begin position="479"/>
        <end position="498"/>
    </location>
</feature>
<sequence>MGGNESNNLVKGALILSFAGLVSKILSAGYRVPLQNLTGDIGFYIYQQIYPFLGMALVLSLYGFPSAISKITNDLLSKGVKLSIKDFFIPLFSILLIINGLLFGFIYLNAAEIAGWMGNDHLTRALQSASFVFLLIPFTALFRGVFQGEYQMQPTALSQVGEQLVRVGIIITAALLISRQNIYTIGQAGAIAAISGAIVAAMILGFLFTKKRPWSMERYPIPWRYYWKGLLFFGIIAALNHMILLLIQLADAFTLVPSLLEYGLTQEAAMKAKGIFDRGQPLIQLGTVLGSSFALALIPNLSRDKLKEHPRETNHFVRVAMLFSFYLTVGAAIGLILIFPEANRLLFENQSGTGSLRILMLAIVFCSLSITAVSILQSLNRIKRTAFFIIFALVVKWLANQLFVPLWGITGSAAATVLSLAFLCYLVFRALQKELPDLRLFKKMKWKALGLAGSGMTVYVIIIDWLISPSVHAPRLVMLAYVLFVALSGAVCYLLLLLKFKAFTEKQLAMLPFASFLLKVQRGRNYRG</sequence>
<evidence type="ECO:0000313" key="7">
    <source>
        <dbReference type="EMBL" id="ASK61705.1"/>
    </source>
</evidence>
<feature type="transmembrane region" description="Helical" evidence="6">
    <location>
        <begin position="230"/>
        <end position="250"/>
    </location>
</feature>
<keyword evidence="5 6" id="KW-0472">Membrane</keyword>
<keyword evidence="8" id="KW-1185">Reference proteome</keyword>
<dbReference type="KEGG" id="vil:CFK37_05815"/>
<reference evidence="7 8" key="1">
    <citation type="submission" date="2017-07" db="EMBL/GenBank/DDBJ databases">
        <title>Virgibacillus sp. LM2416.</title>
        <authorList>
            <person name="Tak E.J."/>
            <person name="Bae J.-W."/>
        </authorList>
    </citation>
    <scope>NUCLEOTIDE SEQUENCE [LARGE SCALE GENOMIC DNA]</scope>
    <source>
        <strain evidence="7 8">LM2416</strain>
    </source>
</reference>
<keyword evidence="3 6" id="KW-0812">Transmembrane</keyword>
<feature type="transmembrane region" description="Helical" evidence="6">
    <location>
        <begin position="281"/>
        <end position="298"/>
    </location>
</feature>
<feature type="transmembrane region" description="Helical" evidence="6">
    <location>
        <begin position="49"/>
        <end position="68"/>
    </location>
</feature>
<feature type="transmembrane region" description="Helical" evidence="6">
    <location>
        <begin position="409"/>
        <end position="428"/>
    </location>
</feature>
<dbReference type="PANTHER" id="PTHR30250:SF29">
    <property type="entry name" value="POLYSACCHARIDE BIOSYNTHESIS PROTEIN C-TERMINAL DOMAIN-CONTAINING PROTEIN"/>
    <property type="match status" value="1"/>
</dbReference>
<evidence type="ECO:0000256" key="4">
    <source>
        <dbReference type="ARBA" id="ARBA00022989"/>
    </source>
</evidence>
<dbReference type="AlphaFoldDB" id="A0A220U117"/>
<evidence type="ECO:0000256" key="2">
    <source>
        <dbReference type="ARBA" id="ARBA00022475"/>
    </source>
</evidence>
<keyword evidence="4 6" id="KW-1133">Transmembrane helix</keyword>
<evidence type="ECO:0000256" key="1">
    <source>
        <dbReference type="ARBA" id="ARBA00004651"/>
    </source>
</evidence>
<dbReference type="InterPro" id="IPR050833">
    <property type="entry name" value="Poly_Biosynth_Transport"/>
</dbReference>
<dbReference type="InterPro" id="IPR002797">
    <property type="entry name" value="Polysacc_synth"/>
</dbReference>
<dbReference type="GO" id="GO:0005886">
    <property type="term" value="C:plasma membrane"/>
    <property type="evidence" value="ECO:0007669"/>
    <property type="project" value="UniProtKB-SubCell"/>
</dbReference>
<comment type="subcellular location">
    <subcellularLocation>
        <location evidence="1">Cell membrane</location>
        <topology evidence="1">Multi-pass membrane protein</topology>
    </subcellularLocation>
</comment>
<dbReference type="RefSeq" id="WP_089060966.1">
    <property type="nucleotide sequence ID" value="NZ_CP022315.1"/>
</dbReference>